<dbReference type="EMBL" id="PDUG01000003">
    <property type="protein sequence ID" value="PIC39453.1"/>
    <property type="molecule type" value="Genomic_DNA"/>
</dbReference>
<protein>
    <recommendedName>
        <fullName evidence="1">F-box domain-containing protein</fullName>
    </recommendedName>
</protein>
<keyword evidence="3" id="KW-1185">Reference proteome</keyword>
<dbReference type="AlphaFoldDB" id="A0A2G5UJ18"/>
<name>A0A2G5UJ18_9PELO</name>
<dbReference type="PANTHER" id="PTHR22899:SF0">
    <property type="entry name" value="F-BOX ASSOCIATED DOMAIN-CONTAINING PROTEIN-RELATED"/>
    <property type="match status" value="1"/>
</dbReference>
<dbReference type="Pfam" id="PF07735">
    <property type="entry name" value="FBA_2"/>
    <property type="match status" value="1"/>
</dbReference>
<feature type="domain" description="F-box" evidence="1">
    <location>
        <begin position="5"/>
        <end position="52"/>
    </location>
</feature>
<dbReference type="PROSITE" id="PS50181">
    <property type="entry name" value="FBOX"/>
    <property type="match status" value="1"/>
</dbReference>
<sequence>MANRRFPLQRLPDDLYSKVLKTMEPYEIIACSLTSKKVLSIVQSLGLSLRSAKIKMKELPEIYLSFGSIILQFKRRMGKNGKRMTRIDDIPIGVDVSIRKRCARLNRITGRFRENVDFKVATWSNPGKSIGEWIKHIYSIFRCKCYEAEFHVGKIRVDIQSLRNAFPKLRETVIHGSLEEEPNDQEIQNTQIILRAFLPYVKNVELHDVHLQENLCLQHIGMANLRSLLIDSPNSPKFDDILTLNVERCAIRGNHFSFRNLNRFFKLWTKGSFPKLKYLTVEVENIVDWTVLMKGLKAEEAEVDEVDEKQYTIHNCYGNRAEIEECYNKADIFGMPDYVSIEFYVFN</sequence>
<evidence type="ECO:0000313" key="2">
    <source>
        <dbReference type="EMBL" id="PIC39453.1"/>
    </source>
</evidence>
<proteinExistence type="predicted"/>
<dbReference type="InterPro" id="IPR001810">
    <property type="entry name" value="F-box_dom"/>
</dbReference>
<dbReference type="Pfam" id="PF00646">
    <property type="entry name" value="F-box"/>
    <property type="match status" value="1"/>
</dbReference>
<gene>
    <name evidence="2" type="primary">Cnig_chr_III.g11135</name>
    <name evidence="2" type="ORF">B9Z55_011135</name>
</gene>
<dbReference type="InterPro" id="IPR012885">
    <property type="entry name" value="F-box_Sdz-33"/>
</dbReference>
<evidence type="ECO:0000259" key="1">
    <source>
        <dbReference type="PROSITE" id="PS50181"/>
    </source>
</evidence>
<reference evidence="3" key="1">
    <citation type="submission" date="2017-10" db="EMBL/GenBank/DDBJ databases">
        <title>Rapid genome shrinkage in a self-fertile nematode reveals novel sperm competition proteins.</title>
        <authorList>
            <person name="Yin D."/>
            <person name="Schwarz E.M."/>
            <person name="Thomas C.G."/>
            <person name="Felde R.L."/>
            <person name="Korf I.F."/>
            <person name="Cutter A.D."/>
            <person name="Schartner C.M."/>
            <person name="Ralston E.J."/>
            <person name="Meyer B.J."/>
            <person name="Haag E.S."/>
        </authorList>
    </citation>
    <scope>NUCLEOTIDE SEQUENCE [LARGE SCALE GENOMIC DNA]</scope>
    <source>
        <strain evidence="3">JU1422</strain>
    </source>
</reference>
<dbReference type="Proteomes" id="UP000230233">
    <property type="component" value="Chromosome III"/>
</dbReference>
<comment type="caution">
    <text evidence="2">The sequence shown here is derived from an EMBL/GenBank/DDBJ whole genome shotgun (WGS) entry which is preliminary data.</text>
</comment>
<accession>A0A2G5UJ18</accession>
<dbReference type="PANTHER" id="PTHR22899">
    <property type="entry name" value="CYCLIN-RELATED F-BOX FAMILY"/>
    <property type="match status" value="1"/>
</dbReference>
<evidence type="ECO:0000313" key="3">
    <source>
        <dbReference type="Proteomes" id="UP000230233"/>
    </source>
</evidence>
<dbReference type="InterPro" id="IPR053222">
    <property type="entry name" value="Zygotic_Embryogenesis-Asso"/>
</dbReference>
<organism evidence="2 3">
    <name type="scientific">Caenorhabditis nigoni</name>
    <dbReference type="NCBI Taxonomy" id="1611254"/>
    <lineage>
        <taxon>Eukaryota</taxon>
        <taxon>Metazoa</taxon>
        <taxon>Ecdysozoa</taxon>
        <taxon>Nematoda</taxon>
        <taxon>Chromadorea</taxon>
        <taxon>Rhabditida</taxon>
        <taxon>Rhabditina</taxon>
        <taxon>Rhabditomorpha</taxon>
        <taxon>Rhabditoidea</taxon>
        <taxon>Rhabditidae</taxon>
        <taxon>Peloderinae</taxon>
        <taxon>Caenorhabditis</taxon>
    </lineage>
</organism>